<reference evidence="8 9" key="1">
    <citation type="submission" date="2024-01" db="EMBL/GenBank/DDBJ databases">
        <title>The complete chloroplast genome sequence of Lithospermum erythrorhizon: insights into the phylogenetic relationship among Boraginaceae species and the maternal lineages of purple gromwells.</title>
        <authorList>
            <person name="Okada T."/>
            <person name="Watanabe K."/>
        </authorList>
    </citation>
    <scope>NUCLEOTIDE SEQUENCE [LARGE SCALE GENOMIC DNA]</scope>
</reference>
<feature type="transmembrane region" description="Helical" evidence="6">
    <location>
        <begin position="101"/>
        <end position="117"/>
    </location>
</feature>
<dbReference type="EMBL" id="BAABME010023038">
    <property type="protein sequence ID" value="GAA0167171.1"/>
    <property type="molecule type" value="Genomic_DNA"/>
</dbReference>
<keyword evidence="9" id="KW-1185">Reference proteome</keyword>
<dbReference type="InterPro" id="IPR050369">
    <property type="entry name" value="RBOH/FRE"/>
</dbReference>
<dbReference type="AlphaFoldDB" id="A0AAV3QV56"/>
<dbReference type="InterPro" id="IPR013130">
    <property type="entry name" value="Fe3_Rdtase_TM_dom"/>
</dbReference>
<dbReference type="PANTHER" id="PTHR11972">
    <property type="entry name" value="NADPH OXIDASE"/>
    <property type="match status" value="1"/>
</dbReference>
<keyword evidence="5 6" id="KW-0472">Membrane</keyword>
<dbReference type="GO" id="GO:0005886">
    <property type="term" value="C:plasma membrane"/>
    <property type="evidence" value="ECO:0007669"/>
    <property type="project" value="TreeGrafter"/>
</dbReference>
<organism evidence="8 9">
    <name type="scientific">Lithospermum erythrorhizon</name>
    <name type="common">Purple gromwell</name>
    <name type="synonym">Lithospermum officinale var. erythrorhizon</name>
    <dbReference type="NCBI Taxonomy" id="34254"/>
    <lineage>
        <taxon>Eukaryota</taxon>
        <taxon>Viridiplantae</taxon>
        <taxon>Streptophyta</taxon>
        <taxon>Embryophyta</taxon>
        <taxon>Tracheophyta</taxon>
        <taxon>Spermatophyta</taxon>
        <taxon>Magnoliopsida</taxon>
        <taxon>eudicotyledons</taxon>
        <taxon>Gunneridae</taxon>
        <taxon>Pentapetalae</taxon>
        <taxon>asterids</taxon>
        <taxon>lamiids</taxon>
        <taxon>Boraginales</taxon>
        <taxon>Boraginaceae</taxon>
        <taxon>Boraginoideae</taxon>
        <taxon>Lithospermeae</taxon>
        <taxon>Lithospermum</taxon>
    </lineage>
</organism>
<evidence type="ECO:0000256" key="2">
    <source>
        <dbReference type="ARBA" id="ARBA00022692"/>
    </source>
</evidence>
<feature type="transmembrane region" description="Helical" evidence="6">
    <location>
        <begin position="60"/>
        <end position="81"/>
    </location>
</feature>
<evidence type="ECO:0000256" key="1">
    <source>
        <dbReference type="ARBA" id="ARBA00004141"/>
    </source>
</evidence>
<comment type="subcellular location">
    <subcellularLocation>
        <location evidence="1">Membrane</location>
        <topology evidence="1">Multi-pass membrane protein</topology>
    </subcellularLocation>
</comment>
<evidence type="ECO:0000256" key="4">
    <source>
        <dbReference type="ARBA" id="ARBA00023002"/>
    </source>
</evidence>
<evidence type="ECO:0000313" key="8">
    <source>
        <dbReference type="EMBL" id="GAA0167171.1"/>
    </source>
</evidence>
<gene>
    <name evidence="8" type="ORF">LIER_40328</name>
</gene>
<dbReference type="PANTHER" id="PTHR11972:SF162">
    <property type="entry name" value="FERRIC REDUCTION OXIDASE 2-LIKE"/>
    <property type="match status" value="1"/>
</dbReference>
<dbReference type="Pfam" id="PF01794">
    <property type="entry name" value="Ferric_reduct"/>
    <property type="match status" value="1"/>
</dbReference>
<name>A0AAV3QV56_LITER</name>
<sequence length="239" mass="27560">MEKHGGIKIIRASILALALIVFLGNIMMWIVMPTDFYYNKWVPQIMAHTDSTYFGIQGPIMLDFTFPILFIAVLGCIYVHLGKKLNHGNNECKNTKRIMKSLRKPMIIKGLGIVNWVELFLLSMFMCLLVWYFSAFLHFWYEKATFLAMSRRQKLWQVKLDRFALALGLGGNLCLTFLFYPVTRGSSILPLLGLTSEASIKYHTWLGNMAMSFFTAHGFLYVIYWVVTSRASMVCNTEY</sequence>
<feature type="transmembrane region" description="Helical" evidence="6">
    <location>
        <begin position="123"/>
        <end position="141"/>
    </location>
</feature>
<keyword evidence="3 6" id="KW-1133">Transmembrane helix</keyword>
<dbReference type="Proteomes" id="UP001454036">
    <property type="component" value="Unassembled WGS sequence"/>
</dbReference>
<evidence type="ECO:0000256" key="6">
    <source>
        <dbReference type="SAM" id="Phobius"/>
    </source>
</evidence>
<dbReference type="GO" id="GO:0000293">
    <property type="term" value="F:ferric-chelate reductase activity"/>
    <property type="evidence" value="ECO:0007669"/>
    <property type="project" value="TreeGrafter"/>
</dbReference>
<accession>A0AAV3QV56</accession>
<feature type="transmembrane region" description="Helical" evidence="6">
    <location>
        <begin position="202"/>
        <end position="227"/>
    </location>
</feature>
<evidence type="ECO:0000313" key="9">
    <source>
        <dbReference type="Proteomes" id="UP001454036"/>
    </source>
</evidence>
<feature type="transmembrane region" description="Helical" evidence="6">
    <location>
        <begin position="12"/>
        <end position="32"/>
    </location>
</feature>
<feature type="domain" description="Ferric oxidoreductase" evidence="7">
    <location>
        <begin position="168"/>
        <end position="229"/>
    </location>
</feature>
<evidence type="ECO:0000256" key="5">
    <source>
        <dbReference type="ARBA" id="ARBA00023136"/>
    </source>
</evidence>
<comment type="caution">
    <text evidence="8">The sequence shown here is derived from an EMBL/GenBank/DDBJ whole genome shotgun (WGS) entry which is preliminary data.</text>
</comment>
<evidence type="ECO:0000259" key="7">
    <source>
        <dbReference type="Pfam" id="PF01794"/>
    </source>
</evidence>
<keyword evidence="4" id="KW-0560">Oxidoreductase</keyword>
<keyword evidence="2 6" id="KW-0812">Transmembrane</keyword>
<protein>
    <submittedName>
        <fullName evidence="8">Oxidase</fullName>
    </submittedName>
</protein>
<proteinExistence type="predicted"/>
<evidence type="ECO:0000256" key="3">
    <source>
        <dbReference type="ARBA" id="ARBA00022989"/>
    </source>
</evidence>
<feature type="transmembrane region" description="Helical" evidence="6">
    <location>
        <begin position="162"/>
        <end position="182"/>
    </location>
</feature>